<evidence type="ECO:0000313" key="3">
    <source>
        <dbReference type="Proteomes" id="UP000041254"/>
    </source>
</evidence>
<dbReference type="AlphaFoldDB" id="A0A0G4G5R6"/>
<proteinExistence type="predicted"/>
<sequence length="162" mass="17606">MLCKRCDSGFHSSAMRPGGAQADRRARGKLVVPHMHTPWRCQPLVRRHTRPARLLQAPSQSVLGWRALTRGAGDVAVLAISDIPISRQGQHGMCGSLPLDCAPEDPSAEAFGLLSCVEKRRRTRSSLSVPVAHSDVPFTADGPVEDETDEEDETVQHAGIPR</sequence>
<dbReference type="VEuPathDB" id="CryptoDB:Vbra_21964"/>
<gene>
    <name evidence="2" type="ORF">Vbra_21964</name>
</gene>
<name>A0A0G4G5R6_VITBC</name>
<keyword evidence="3" id="KW-1185">Reference proteome</keyword>
<reference evidence="2 3" key="1">
    <citation type="submission" date="2014-11" db="EMBL/GenBank/DDBJ databases">
        <authorList>
            <person name="Zhu J."/>
            <person name="Qi W."/>
            <person name="Song R."/>
        </authorList>
    </citation>
    <scope>NUCLEOTIDE SEQUENCE [LARGE SCALE GENOMIC DNA]</scope>
</reference>
<evidence type="ECO:0000313" key="2">
    <source>
        <dbReference type="EMBL" id="CEM23415.1"/>
    </source>
</evidence>
<feature type="compositionally biased region" description="Acidic residues" evidence="1">
    <location>
        <begin position="143"/>
        <end position="153"/>
    </location>
</feature>
<organism evidence="2 3">
    <name type="scientific">Vitrella brassicaformis (strain CCMP3155)</name>
    <dbReference type="NCBI Taxonomy" id="1169540"/>
    <lineage>
        <taxon>Eukaryota</taxon>
        <taxon>Sar</taxon>
        <taxon>Alveolata</taxon>
        <taxon>Colpodellida</taxon>
        <taxon>Vitrellaceae</taxon>
        <taxon>Vitrella</taxon>
    </lineage>
</organism>
<dbReference type="Proteomes" id="UP000041254">
    <property type="component" value="Unassembled WGS sequence"/>
</dbReference>
<accession>A0A0G4G5R6</accession>
<protein>
    <submittedName>
        <fullName evidence="2">Uncharacterized protein</fullName>
    </submittedName>
</protein>
<dbReference type="EMBL" id="CDMY01000567">
    <property type="protein sequence ID" value="CEM23415.1"/>
    <property type="molecule type" value="Genomic_DNA"/>
</dbReference>
<evidence type="ECO:0000256" key="1">
    <source>
        <dbReference type="SAM" id="MobiDB-lite"/>
    </source>
</evidence>
<dbReference type="InParanoid" id="A0A0G4G5R6"/>
<feature type="region of interest" description="Disordered" evidence="1">
    <location>
        <begin position="124"/>
        <end position="162"/>
    </location>
</feature>